<feature type="domain" description="PAC" evidence="2">
    <location>
        <begin position="256"/>
        <end position="308"/>
    </location>
</feature>
<evidence type="ECO:0000259" key="2">
    <source>
        <dbReference type="PROSITE" id="PS50113"/>
    </source>
</evidence>
<dbReference type="Gene3D" id="3.30.750.24">
    <property type="entry name" value="STAS domain"/>
    <property type="match status" value="1"/>
</dbReference>
<dbReference type="PANTHER" id="PTHR43102">
    <property type="entry name" value="SLR1143 PROTEIN"/>
    <property type="match status" value="1"/>
</dbReference>
<feature type="domain" description="PAS" evidence="1">
    <location>
        <begin position="182"/>
        <end position="250"/>
    </location>
</feature>
<keyword evidence="5" id="KW-1185">Reference proteome</keyword>
<dbReference type="PROSITE" id="PS50801">
    <property type="entry name" value="STAS"/>
    <property type="match status" value="1"/>
</dbReference>
<feature type="domain" description="PAS" evidence="1">
    <location>
        <begin position="436"/>
        <end position="508"/>
    </location>
</feature>
<dbReference type="InParanoid" id="A9B911"/>
<gene>
    <name evidence="4" type="ordered locus">Haur_5198</name>
</gene>
<dbReference type="SMART" id="SM00086">
    <property type="entry name" value="PAC"/>
    <property type="match status" value="3"/>
</dbReference>
<feature type="domain" description="STAS" evidence="3">
    <location>
        <begin position="579"/>
        <end position="690"/>
    </location>
</feature>
<dbReference type="Pfam" id="PF01740">
    <property type="entry name" value="STAS"/>
    <property type="match status" value="1"/>
</dbReference>
<dbReference type="EMBL" id="CP000876">
    <property type="protein sequence ID" value="ABX07825.1"/>
    <property type="molecule type" value="Genomic_DNA"/>
</dbReference>
<evidence type="ECO:0000313" key="4">
    <source>
        <dbReference type="EMBL" id="ABX07825.1"/>
    </source>
</evidence>
<reference evidence="4 5" key="1">
    <citation type="journal article" date="2011" name="Stand. Genomic Sci.">
        <title>Complete genome sequence of the filamentous gliding predatory bacterium Herpetosiphon aurantiacus type strain (114-95(T)).</title>
        <authorList>
            <person name="Kiss H."/>
            <person name="Nett M."/>
            <person name="Domin N."/>
            <person name="Martin K."/>
            <person name="Maresca J.A."/>
            <person name="Copeland A."/>
            <person name="Lapidus A."/>
            <person name="Lucas S."/>
            <person name="Berry K.W."/>
            <person name="Glavina Del Rio T."/>
            <person name="Dalin E."/>
            <person name="Tice H."/>
            <person name="Pitluck S."/>
            <person name="Richardson P."/>
            <person name="Bruce D."/>
            <person name="Goodwin L."/>
            <person name="Han C."/>
            <person name="Detter J.C."/>
            <person name="Schmutz J."/>
            <person name="Brettin T."/>
            <person name="Land M."/>
            <person name="Hauser L."/>
            <person name="Kyrpides N.C."/>
            <person name="Ivanova N."/>
            <person name="Goker M."/>
            <person name="Woyke T."/>
            <person name="Klenk H.P."/>
            <person name="Bryant D.A."/>
        </authorList>
    </citation>
    <scope>NUCLEOTIDE SEQUENCE [LARGE SCALE GENOMIC DNA]</scope>
    <source>
        <strain evidence="5">ATCC 23779 / DSM 785 / 114-95</strain>
        <plasmid evidence="4">pHAU01</plasmid>
    </source>
</reference>
<dbReference type="InterPro" id="IPR000700">
    <property type="entry name" value="PAS-assoc_C"/>
</dbReference>
<keyword evidence="4" id="KW-0614">Plasmid</keyword>
<dbReference type="Gene3D" id="3.30.450.40">
    <property type="match status" value="1"/>
</dbReference>
<dbReference type="Pfam" id="PF08447">
    <property type="entry name" value="PAS_3"/>
    <property type="match status" value="2"/>
</dbReference>
<evidence type="ECO:0000259" key="3">
    <source>
        <dbReference type="PROSITE" id="PS50801"/>
    </source>
</evidence>
<dbReference type="Pfam" id="PF01590">
    <property type="entry name" value="GAF"/>
    <property type="match status" value="1"/>
</dbReference>
<proteinExistence type="predicted"/>
<accession>A9B911</accession>
<dbReference type="PROSITE" id="PS50112">
    <property type="entry name" value="PAS"/>
    <property type="match status" value="3"/>
</dbReference>
<dbReference type="KEGG" id="hau:Haur_5198"/>
<sequence length="694" mass="77660">MEVAPIPSDESARIQALHGLGILDTPPDPRFDRLTRLAQRLFHVPIVLISLVDTNRQWFKSCIGLDVQQSSREISFCAHAILQPDRPLIILDTWCDTRFADNPVVSGTPHIRFYAGHVLHAPSGAAVGTLCLLDTVVHSVFSDDDQEILADLAMLVERELAANTMHELLQTQHRLMTDFQESELRFRQMAETIDAVFWMSDSTRQQLLYISPAYERIWGYSCASLYADLQSWVTTIHPDDRASVTASMSKQAHTLRALEYRIIRSDGAERWIYDQSYPIYNDSDQVIRLVGLARDITQRKQQDLRVVQLTEQLTSLMQSLPGVVYRCSPDINWGVTILSDGIETLTGYPASDFLHNTIRPFVSCIDPLDRVRVEETMTAAIIAQQPYSVDYRIIHRDGEVCWVTNRGRAVYDDAGRVRWCDGVIIDVNARAAIEADHRRFVQLADMLPEFVGMATLDGQPIYINPAGRALIGMRPEEPLARQPLTALHPSWVQELLQTTALPTALAEGYWSGETALVTADGNEIPIDQMILCHRDAADQPTHFSTIARDLTHERQAAATRQALQAEILQIHTRTIMELSTPLIHITDTTILMPLIGAIDTIRAQRILESLLQGVSQQRASRAIVDLTGVPALDPHVAAIFIQAADAVRLLGAEVIVTGIRPEIAQTIVTMGVDLRRIRTYSDLHQGISYAMQGL</sequence>
<dbReference type="BioCyc" id="HAUR316274:GHYA-5260-MONOMER"/>
<dbReference type="SUPFAM" id="SSF55785">
    <property type="entry name" value="PYP-like sensor domain (PAS domain)"/>
    <property type="match status" value="3"/>
</dbReference>
<dbReference type="SMART" id="SM00091">
    <property type="entry name" value="PAS"/>
    <property type="match status" value="3"/>
</dbReference>
<dbReference type="PROSITE" id="PS50113">
    <property type="entry name" value="PAC"/>
    <property type="match status" value="2"/>
</dbReference>
<dbReference type="InterPro" id="IPR013655">
    <property type="entry name" value="PAS_fold_3"/>
</dbReference>
<dbReference type="InterPro" id="IPR035965">
    <property type="entry name" value="PAS-like_dom_sf"/>
</dbReference>
<dbReference type="InterPro" id="IPR003018">
    <property type="entry name" value="GAF"/>
</dbReference>
<dbReference type="CDD" id="cd00130">
    <property type="entry name" value="PAS"/>
    <property type="match status" value="3"/>
</dbReference>
<dbReference type="CDD" id="cd07041">
    <property type="entry name" value="STAS_RsbR_RsbS_like"/>
    <property type="match status" value="1"/>
</dbReference>
<dbReference type="Gene3D" id="3.30.450.20">
    <property type="entry name" value="PAS domain"/>
    <property type="match status" value="3"/>
</dbReference>
<dbReference type="SUPFAM" id="SSF55781">
    <property type="entry name" value="GAF domain-like"/>
    <property type="match status" value="1"/>
</dbReference>
<dbReference type="PANTHER" id="PTHR43102:SF2">
    <property type="entry name" value="GAF DOMAIN-CONTAINING PROTEIN"/>
    <property type="match status" value="1"/>
</dbReference>
<dbReference type="SUPFAM" id="SSF52091">
    <property type="entry name" value="SpoIIaa-like"/>
    <property type="match status" value="1"/>
</dbReference>
<dbReference type="Proteomes" id="UP000000787">
    <property type="component" value="Plasmid pHAU01"/>
</dbReference>
<dbReference type="HOGENOM" id="CLU_026775_5_0_0"/>
<dbReference type="InterPro" id="IPR000014">
    <property type="entry name" value="PAS"/>
</dbReference>
<evidence type="ECO:0000313" key="5">
    <source>
        <dbReference type="Proteomes" id="UP000000787"/>
    </source>
</evidence>
<feature type="domain" description="PAS" evidence="1">
    <location>
        <begin position="309"/>
        <end position="384"/>
    </location>
</feature>
<organism evidence="4 5">
    <name type="scientific">Herpetosiphon aurantiacus (strain ATCC 23779 / DSM 785 / 114-95)</name>
    <dbReference type="NCBI Taxonomy" id="316274"/>
    <lineage>
        <taxon>Bacteria</taxon>
        <taxon>Bacillati</taxon>
        <taxon>Chloroflexota</taxon>
        <taxon>Chloroflexia</taxon>
        <taxon>Herpetosiphonales</taxon>
        <taxon>Herpetosiphonaceae</taxon>
        <taxon>Herpetosiphon</taxon>
    </lineage>
</organism>
<dbReference type="Pfam" id="PF13426">
    <property type="entry name" value="PAS_9"/>
    <property type="match status" value="1"/>
</dbReference>
<dbReference type="InterPro" id="IPR036513">
    <property type="entry name" value="STAS_dom_sf"/>
</dbReference>
<evidence type="ECO:0000259" key="1">
    <source>
        <dbReference type="PROSITE" id="PS50112"/>
    </source>
</evidence>
<protein>
    <submittedName>
        <fullName evidence="4">PAS/PAC sensor protein</fullName>
    </submittedName>
</protein>
<dbReference type="InterPro" id="IPR002645">
    <property type="entry name" value="STAS_dom"/>
</dbReference>
<feature type="domain" description="PAC" evidence="2">
    <location>
        <begin position="387"/>
        <end position="439"/>
    </location>
</feature>
<dbReference type="InterPro" id="IPR001610">
    <property type="entry name" value="PAC"/>
</dbReference>
<dbReference type="SMART" id="SM00065">
    <property type="entry name" value="GAF"/>
    <property type="match status" value="1"/>
</dbReference>
<name>A9B911_HERA2</name>
<dbReference type="NCBIfam" id="TIGR00229">
    <property type="entry name" value="sensory_box"/>
    <property type="match status" value="3"/>
</dbReference>
<dbReference type="InterPro" id="IPR029016">
    <property type="entry name" value="GAF-like_dom_sf"/>
</dbReference>
<geneLocation type="plasmid" evidence="4 5">
    <name>pHAU01</name>
</geneLocation>
<dbReference type="AlphaFoldDB" id="A9B911"/>